<protein>
    <submittedName>
        <fullName evidence="1">Uncharacterized protein</fullName>
    </submittedName>
</protein>
<evidence type="ECO:0000313" key="1">
    <source>
        <dbReference type="EMBL" id="KAH7978579.1"/>
    </source>
</evidence>
<organism evidence="1 2">
    <name type="scientific">Dermacentor silvarum</name>
    <name type="common">Tick</name>
    <dbReference type="NCBI Taxonomy" id="543639"/>
    <lineage>
        <taxon>Eukaryota</taxon>
        <taxon>Metazoa</taxon>
        <taxon>Ecdysozoa</taxon>
        <taxon>Arthropoda</taxon>
        <taxon>Chelicerata</taxon>
        <taxon>Arachnida</taxon>
        <taxon>Acari</taxon>
        <taxon>Parasitiformes</taxon>
        <taxon>Ixodida</taxon>
        <taxon>Ixodoidea</taxon>
        <taxon>Ixodidae</taxon>
        <taxon>Rhipicephalinae</taxon>
        <taxon>Dermacentor</taxon>
    </lineage>
</organism>
<comment type="caution">
    <text evidence="1">The sequence shown here is derived from an EMBL/GenBank/DDBJ whole genome shotgun (WGS) entry which is preliminary data.</text>
</comment>
<reference evidence="1" key="1">
    <citation type="submission" date="2020-05" db="EMBL/GenBank/DDBJ databases">
        <title>Large-scale comparative analyses of tick genomes elucidate their genetic diversity and vector capacities.</title>
        <authorList>
            <person name="Jia N."/>
            <person name="Wang J."/>
            <person name="Shi W."/>
            <person name="Du L."/>
            <person name="Sun Y."/>
            <person name="Zhan W."/>
            <person name="Jiang J."/>
            <person name="Wang Q."/>
            <person name="Zhang B."/>
            <person name="Ji P."/>
            <person name="Sakyi L.B."/>
            <person name="Cui X."/>
            <person name="Yuan T."/>
            <person name="Jiang B."/>
            <person name="Yang W."/>
            <person name="Lam T.T.-Y."/>
            <person name="Chang Q."/>
            <person name="Ding S."/>
            <person name="Wang X."/>
            <person name="Zhu J."/>
            <person name="Ruan X."/>
            <person name="Zhao L."/>
            <person name="Wei J."/>
            <person name="Que T."/>
            <person name="Du C."/>
            <person name="Cheng J."/>
            <person name="Dai P."/>
            <person name="Han X."/>
            <person name="Huang E."/>
            <person name="Gao Y."/>
            <person name="Liu J."/>
            <person name="Shao H."/>
            <person name="Ye R."/>
            <person name="Li L."/>
            <person name="Wei W."/>
            <person name="Wang X."/>
            <person name="Wang C."/>
            <person name="Yang T."/>
            <person name="Huo Q."/>
            <person name="Li W."/>
            <person name="Guo W."/>
            <person name="Chen H."/>
            <person name="Zhou L."/>
            <person name="Ni X."/>
            <person name="Tian J."/>
            <person name="Zhou Y."/>
            <person name="Sheng Y."/>
            <person name="Liu T."/>
            <person name="Pan Y."/>
            <person name="Xia L."/>
            <person name="Li J."/>
            <person name="Zhao F."/>
            <person name="Cao W."/>
        </authorList>
    </citation>
    <scope>NUCLEOTIDE SEQUENCE</scope>
    <source>
        <strain evidence="1">Dsil-2018</strain>
    </source>
</reference>
<keyword evidence="2" id="KW-1185">Reference proteome</keyword>
<dbReference type="EMBL" id="CM023470">
    <property type="protein sequence ID" value="KAH7978579.1"/>
    <property type="molecule type" value="Genomic_DNA"/>
</dbReference>
<accession>A0ACB8DW85</accession>
<dbReference type="Proteomes" id="UP000821865">
    <property type="component" value="Chromosome 1"/>
</dbReference>
<name>A0ACB8DW85_DERSI</name>
<sequence>MVAAVTLSKVSSLEACNTLNYAERAMKMNLQAKKNVLNGNVHMSMYSTLTEEYKEEVQGIQRKCDKAQTENTATEAEVGELNIGLELMTASRNALLRAQETSGGDGGQARCNDALSTTPVPDWRLANTVRRKSATLPSGKLGDSFEGYTATAKLVPASAPAQAQWECGHGRRVCNAHGTILEPNAVERGTLDLRERHSKAASA</sequence>
<gene>
    <name evidence="1" type="ORF">HPB49_005944</name>
</gene>
<evidence type="ECO:0000313" key="2">
    <source>
        <dbReference type="Proteomes" id="UP000821865"/>
    </source>
</evidence>
<proteinExistence type="predicted"/>